<dbReference type="Pfam" id="PF17921">
    <property type="entry name" value="Integrase_H2C2"/>
    <property type="match status" value="1"/>
</dbReference>
<dbReference type="EMBL" id="BMAW01038841">
    <property type="protein sequence ID" value="GFU53512.1"/>
    <property type="molecule type" value="Genomic_DNA"/>
</dbReference>
<sequence length="434" mass="50113">MHSYTAVLCSDSTVALSWIKGDPNRLKTFVCNRKTEILQYTTPSQWRHCTGTDNPEDHLTRGTFPSQLPSLESWWHGPKWLNHDSDAWSTKDFPSYTKLLRVTAWILRFVHNCKSHLRIIHELNCNEIEKAKDYWIQTVQRQCFSAEINTLKEGRPLQKKSIISCFNPFLKDDYLRLGGRLQFSDIPFDAQHPLILDGNHPFVHLLIQHTHIRLHHLGVRIVFSELRSTFWILRGRQAIKKALHKCLPCKLFKAKCGMQIEDPLPSERVVPSAPFTITGINFAGPVNIRCLKPRDTAYIALFTCATTQALHIELVSDLTTDKFLLALQRFAGRRGLPNTIYTDNATTFHAANKKLTLLWQTLSSAKTQQYYAQNSITWRFIAPRAAWWGGWWERLIEVTPSFTTVLYSHLKGLPLENQRQGPGHDDWTYDVKEP</sequence>
<protein>
    <submittedName>
        <fullName evidence="2">Integrase catalytic domain-containing protein</fullName>
    </submittedName>
</protein>
<dbReference type="OrthoDB" id="5919196at2759"/>
<accession>A0A8X6UUS8</accession>
<keyword evidence="3" id="KW-1185">Reference proteome</keyword>
<dbReference type="Gene3D" id="3.30.420.10">
    <property type="entry name" value="Ribonuclease H-like superfamily/Ribonuclease H"/>
    <property type="match status" value="1"/>
</dbReference>
<gene>
    <name evidence="2" type="primary">AVEN_37315_1</name>
    <name evidence="2" type="ORF">NPIL_57741</name>
</gene>
<dbReference type="Proteomes" id="UP000887013">
    <property type="component" value="Unassembled WGS sequence"/>
</dbReference>
<dbReference type="InterPro" id="IPR036397">
    <property type="entry name" value="RNaseH_sf"/>
</dbReference>
<dbReference type="PANTHER" id="PTHR47331:SF2">
    <property type="match status" value="1"/>
</dbReference>
<proteinExistence type="predicted"/>
<name>A0A8X6UUS8_NEPPI</name>
<feature type="domain" description="Integrase zinc-binding" evidence="1">
    <location>
        <begin position="202"/>
        <end position="254"/>
    </location>
</feature>
<comment type="caution">
    <text evidence="2">The sequence shown here is derived from an EMBL/GenBank/DDBJ whole genome shotgun (WGS) entry which is preliminary data.</text>
</comment>
<evidence type="ECO:0000313" key="2">
    <source>
        <dbReference type="EMBL" id="GFU53512.1"/>
    </source>
</evidence>
<dbReference type="PANTHER" id="PTHR47331">
    <property type="entry name" value="PHD-TYPE DOMAIN-CONTAINING PROTEIN"/>
    <property type="match status" value="1"/>
</dbReference>
<dbReference type="GO" id="GO:0003676">
    <property type="term" value="F:nucleic acid binding"/>
    <property type="evidence" value="ECO:0007669"/>
    <property type="project" value="InterPro"/>
</dbReference>
<evidence type="ECO:0000259" key="1">
    <source>
        <dbReference type="Pfam" id="PF17921"/>
    </source>
</evidence>
<evidence type="ECO:0000313" key="3">
    <source>
        <dbReference type="Proteomes" id="UP000887013"/>
    </source>
</evidence>
<dbReference type="SUPFAM" id="SSF53098">
    <property type="entry name" value="Ribonuclease H-like"/>
    <property type="match status" value="1"/>
</dbReference>
<organism evidence="2 3">
    <name type="scientific">Nephila pilipes</name>
    <name type="common">Giant wood spider</name>
    <name type="synonym">Nephila maculata</name>
    <dbReference type="NCBI Taxonomy" id="299642"/>
    <lineage>
        <taxon>Eukaryota</taxon>
        <taxon>Metazoa</taxon>
        <taxon>Ecdysozoa</taxon>
        <taxon>Arthropoda</taxon>
        <taxon>Chelicerata</taxon>
        <taxon>Arachnida</taxon>
        <taxon>Araneae</taxon>
        <taxon>Araneomorphae</taxon>
        <taxon>Entelegynae</taxon>
        <taxon>Araneoidea</taxon>
        <taxon>Nephilidae</taxon>
        <taxon>Nephila</taxon>
    </lineage>
</organism>
<dbReference type="InterPro" id="IPR041588">
    <property type="entry name" value="Integrase_H2C2"/>
</dbReference>
<dbReference type="AlphaFoldDB" id="A0A8X6UUS8"/>
<reference evidence="2" key="1">
    <citation type="submission" date="2020-08" db="EMBL/GenBank/DDBJ databases">
        <title>Multicomponent nature underlies the extraordinary mechanical properties of spider dragline silk.</title>
        <authorList>
            <person name="Kono N."/>
            <person name="Nakamura H."/>
            <person name="Mori M."/>
            <person name="Yoshida Y."/>
            <person name="Ohtoshi R."/>
            <person name="Malay A.D."/>
            <person name="Moran D.A.P."/>
            <person name="Tomita M."/>
            <person name="Numata K."/>
            <person name="Arakawa K."/>
        </authorList>
    </citation>
    <scope>NUCLEOTIDE SEQUENCE</scope>
</reference>
<dbReference type="InterPro" id="IPR012337">
    <property type="entry name" value="RNaseH-like_sf"/>
</dbReference>